<dbReference type="OrthoDB" id="6159439at2759"/>
<dbReference type="SMART" id="SM00399">
    <property type="entry name" value="ZnF_C4"/>
    <property type="match status" value="1"/>
</dbReference>
<evidence type="ECO:0000313" key="1">
    <source>
        <dbReference type="EnsemblMetazoa" id="PPA40367.1"/>
    </source>
</evidence>
<organism evidence="1 2">
    <name type="scientific">Pristionchus pacificus</name>
    <name type="common">Parasitic nematode worm</name>
    <dbReference type="NCBI Taxonomy" id="54126"/>
    <lineage>
        <taxon>Eukaryota</taxon>
        <taxon>Metazoa</taxon>
        <taxon>Ecdysozoa</taxon>
        <taxon>Nematoda</taxon>
        <taxon>Chromadorea</taxon>
        <taxon>Rhabditida</taxon>
        <taxon>Rhabditina</taxon>
        <taxon>Diplogasteromorpha</taxon>
        <taxon>Diplogasteroidea</taxon>
        <taxon>Neodiplogasteridae</taxon>
        <taxon>Pristionchus</taxon>
    </lineage>
</organism>
<dbReference type="GO" id="GO:0003700">
    <property type="term" value="F:DNA-binding transcription factor activity"/>
    <property type="evidence" value="ECO:0000318"/>
    <property type="project" value="GO_Central"/>
</dbReference>
<accession>A0A8R1UZ71</accession>
<dbReference type="GO" id="GO:0043565">
    <property type="term" value="F:sequence-specific DNA binding"/>
    <property type="evidence" value="ECO:0007669"/>
    <property type="project" value="InterPro"/>
</dbReference>
<gene>
    <name evidence="1" type="primary">WBGene00278736</name>
</gene>
<dbReference type="InterPro" id="IPR035500">
    <property type="entry name" value="NHR-like_dom_sf"/>
</dbReference>
<dbReference type="PANTHER" id="PTHR46011:SF6">
    <property type="entry name" value="HIGH ZINC ACTIVATED NUCLEAR RECEPTOR PROTEIN"/>
    <property type="match status" value="1"/>
</dbReference>
<dbReference type="Gene3D" id="3.30.50.10">
    <property type="entry name" value="Erythroid Transcription Factor GATA-1, subunit A"/>
    <property type="match status" value="1"/>
</dbReference>
<protein>
    <submittedName>
        <fullName evidence="1">Nuclear receptor</fullName>
    </submittedName>
</protein>
<dbReference type="Pfam" id="PF00105">
    <property type="entry name" value="zf-C4"/>
    <property type="match status" value="1"/>
</dbReference>
<name>A0A2A6C385_PRIPA</name>
<reference evidence="1" key="2">
    <citation type="submission" date="2022-06" db="UniProtKB">
        <authorList>
            <consortium name="EnsemblMetazoa"/>
        </authorList>
    </citation>
    <scope>IDENTIFICATION</scope>
    <source>
        <strain evidence="1">PS312</strain>
    </source>
</reference>
<proteinExistence type="predicted"/>
<dbReference type="PANTHER" id="PTHR46011">
    <property type="entry name" value="NUCLEAR HORMONE RECEPTOR FAMILY MEMBER NHR-86-RELATED"/>
    <property type="match status" value="1"/>
</dbReference>
<dbReference type="Proteomes" id="UP000005239">
    <property type="component" value="Unassembled WGS sequence"/>
</dbReference>
<dbReference type="PROSITE" id="PS51030">
    <property type="entry name" value="NUCLEAR_REC_DBD_2"/>
    <property type="match status" value="1"/>
</dbReference>
<dbReference type="InterPro" id="IPR001628">
    <property type="entry name" value="Znf_hrmn_rcpt"/>
</dbReference>
<keyword evidence="2" id="KW-1185">Reference proteome</keyword>
<dbReference type="SMART" id="SM00430">
    <property type="entry name" value="HOLI"/>
    <property type="match status" value="1"/>
</dbReference>
<dbReference type="GO" id="GO:0008270">
    <property type="term" value="F:zinc ion binding"/>
    <property type="evidence" value="ECO:0007669"/>
    <property type="project" value="InterPro"/>
</dbReference>
<dbReference type="PROSITE" id="PS51843">
    <property type="entry name" value="NR_LBD"/>
    <property type="match status" value="1"/>
</dbReference>
<dbReference type="EnsemblMetazoa" id="PPA40367.1">
    <property type="protein sequence ID" value="PPA40367.1"/>
    <property type="gene ID" value="WBGene00278736"/>
</dbReference>
<dbReference type="AlphaFoldDB" id="A0A2A6C385"/>
<evidence type="ECO:0000313" key="2">
    <source>
        <dbReference type="Proteomes" id="UP000005239"/>
    </source>
</evidence>
<accession>A0A2A6C385</accession>
<dbReference type="SUPFAM" id="SSF48508">
    <property type="entry name" value="Nuclear receptor ligand-binding domain"/>
    <property type="match status" value="1"/>
</dbReference>
<dbReference type="InterPro" id="IPR013088">
    <property type="entry name" value="Znf_NHR/GATA"/>
</dbReference>
<dbReference type="Gene3D" id="1.10.565.10">
    <property type="entry name" value="Retinoid X Receptor"/>
    <property type="match status" value="1"/>
</dbReference>
<dbReference type="SUPFAM" id="SSF57716">
    <property type="entry name" value="Glucocorticoid receptor-like (DNA-binding domain)"/>
    <property type="match status" value="1"/>
</dbReference>
<reference evidence="2" key="1">
    <citation type="journal article" date="2008" name="Nat. Genet.">
        <title>The Pristionchus pacificus genome provides a unique perspective on nematode lifestyle and parasitism.</title>
        <authorList>
            <person name="Dieterich C."/>
            <person name="Clifton S.W."/>
            <person name="Schuster L.N."/>
            <person name="Chinwalla A."/>
            <person name="Delehaunty K."/>
            <person name="Dinkelacker I."/>
            <person name="Fulton L."/>
            <person name="Fulton R."/>
            <person name="Godfrey J."/>
            <person name="Minx P."/>
            <person name="Mitreva M."/>
            <person name="Roeseler W."/>
            <person name="Tian H."/>
            <person name="Witte H."/>
            <person name="Yang S.P."/>
            <person name="Wilson R.K."/>
            <person name="Sommer R.J."/>
        </authorList>
    </citation>
    <scope>NUCLEOTIDE SEQUENCE [LARGE SCALE GENOMIC DNA]</scope>
    <source>
        <strain evidence="2">PS312</strain>
    </source>
</reference>
<sequence length="365" mass="42453">MNPLSFNPLSISNATFIPKMNDVNICLICSSSIRETSAGFDVCRACTAFFKRTQNAGRKYICRQGTNDCIFRKHEKFMCRSCRYDGCLKIGMGLINTQVICSPLPNILERIRKNYKQSVNRRMKIEEQLAKVLQLKRFNENEELFMCNIEFFYLIYPSTFRELISLFRNILPDFANFPDTLKASIFTNLIGKFNALEYYFLSVGKFMRLGVCMCSLTTVFDIDNIEEWATTQGGITNQDLVRSVRTFAVEYFGIFDRLLQSKGITETEFIAVIGILVCQMDTTIELPDRFHRIFDDIRIKVFNELQNYYRRELNLHDFSSRLGNIMSLSTALSELHLKSEEQLGLYSFLFNVRPQHELLKQAMDK</sequence>
<dbReference type="InterPro" id="IPR000536">
    <property type="entry name" value="Nucl_hrmn_rcpt_lig-bd"/>
</dbReference>
<dbReference type="Pfam" id="PF00104">
    <property type="entry name" value="Hormone_recep"/>
    <property type="match status" value="1"/>
</dbReference>
<dbReference type="GO" id="GO:0005634">
    <property type="term" value="C:nucleus"/>
    <property type="evidence" value="ECO:0000318"/>
    <property type="project" value="GO_Central"/>
</dbReference>